<keyword evidence="4" id="KW-0547">Nucleotide-binding</keyword>
<sequence>MEMIKVVANDINEAQTDQKEDQLLEASDVFTRAKHPVTLKFEDIVYKIKMKKGFYGSNKKIEEKAILKGITGMVKPGEMLAILGLKLAMLGPSGCGKTTLLTALGGFVTQEDVLSPYLTVTETMVFTALLQLPNSFTEKEKIKCAEAVMTELGLSECKNSLIGGPLTRGVSGGERKRVSIGQEILINPSLLFLDEPTSGLDSTIAQQILSILLKLANGGRTILMTIHQPCNMLYYMFHKVLLLSEGYPLYSGEASGAMNYFASIGYCPSVPTNPSDFLLDLASGMPSNGSWKEQALVKQTLISQYEKNLADKLKAELTQENENESQDQPEDKQFRRFSTTWWQQFRVLVRRGIKEIMDESFSCLKIIEVLVIAFLSGLLWWQSSIYQIQDQIGLLFFFCDFWGFFPMLECIFTLPQEQKMLEKEISSGMYRLSAYFMSRIISDLPIKLVIPTVFVTITYWMAGLKPTASNFFETLFVLLFSVLESQGLGLAIGAMVMEQKSATILGSIIMQLFVLAGGYYVQNVPSFIAWLKYLSIGHHTYKLLLGSQYNYNETYPCGDSGGLCLVGEHPTIKKVGLNRKDYSVIALAIMLVGYRLIAYIALMRIGAN</sequence>
<evidence type="ECO:0000256" key="8">
    <source>
        <dbReference type="SAM" id="Phobius"/>
    </source>
</evidence>
<evidence type="ECO:0000259" key="9">
    <source>
        <dbReference type="PROSITE" id="PS50893"/>
    </source>
</evidence>
<dbReference type="GO" id="GO:0005524">
    <property type="term" value="F:ATP binding"/>
    <property type="evidence" value="ECO:0007669"/>
    <property type="project" value="UniProtKB-KW"/>
</dbReference>
<dbReference type="PROSITE" id="PS00211">
    <property type="entry name" value="ABC_TRANSPORTER_1"/>
    <property type="match status" value="1"/>
</dbReference>
<gene>
    <name evidence="10" type="ORF">CICLE_v10017645mg</name>
</gene>
<name>V4UFF6_CITCL</name>
<dbReference type="eggNOG" id="KOG0061">
    <property type="taxonomic scope" value="Eukaryota"/>
</dbReference>
<dbReference type="InterPro" id="IPR003593">
    <property type="entry name" value="AAA+_ATPase"/>
</dbReference>
<evidence type="ECO:0000313" key="11">
    <source>
        <dbReference type="Proteomes" id="UP000030687"/>
    </source>
</evidence>
<dbReference type="PANTHER" id="PTHR48041">
    <property type="entry name" value="ABC TRANSPORTER G FAMILY MEMBER 28"/>
    <property type="match status" value="1"/>
</dbReference>
<feature type="transmembrane region" description="Helical" evidence="8">
    <location>
        <begin position="582"/>
        <end position="602"/>
    </location>
</feature>
<evidence type="ECO:0000256" key="5">
    <source>
        <dbReference type="ARBA" id="ARBA00022840"/>
    </source>
</evidence>
<dbReference type="Proteomes" id="UP000030687">
    <property type="component" value="Unassembled WGS sequence"/>
</dbReference>
<feature type="transmembrane region" description="Helical" evidence="8">
    <location>
        <begin position="393"/>
        <end position="414"/>
    </location>
</feature>
<evidence type="ECO:0000256" key="1">
    <source>
        <dbReference type="ARBA" id="ARBA00004141"/>
    </source>
</evidence>
<dbReference type="EMBL" id="KI536312">
    <property type="protein sequence ID" value="ESR61026.1"/>
    <property type="molecule type" value="Genomic_DNA"/>
</dbReference>
<evidence type="ECO:0000256" key="3">
    <source>
        <dbReference type="ARBA" id="ARBA00022692"/>
    </source>
</evidence>
<dbReference type="GO" id="GO:0016887">
    <property type="term" value="F:ATP hydrolysis activity"/>
    <property type="evidence" value="ECO:0007669"/>
    <property type="project" value="InterPro"/>
</dbReference>
<keyword evidence="11" id="KW-1185">Reference proteome</keyword>
<comment type="subcellular location">
    <subcellularLocation>
        <location evidence="1">Membrane</location>
        <topology evidence="1">Multi-pass membrane protein</topology>
    </subcellularLocation>
</comment>
<organism evidence="10 11">
    <name type="scientific">Citrus clementina</name>
    <name type="common">Clementine</name>
    <name type="synonym">Citrus deliciosa x Citrus sinensis</name>
    <dbReference type="NCBI Taxonomy" id="85681"/>
    <lineage>
        <taxon>Eukaryota</taxon>
        <taxon>Viridiplantae</taxon>
        <taxon>Streptophyta</taxon>
        <taxon>Embryophyta</taxon>
        <taxon>Tracheophyta</taxon>
        <taxon>Spermatophyta</taxon>
        <taxon>Magnoliopsida</taxon>
        <taxon>eudicotyledons</taxon>
        <taxon>Gunneridae</taxon>
        <taxon>Pentapetalae</taxon>
        <taxon>rosids</taxon>
        <taxon>malvids</taxon>
        <taxon>Sapindales</taxon>
        <taxon>Rutaceae</taxon>
        <taxon>Aurantioideae</taxon>
        <taxon>Citrus</taxon>
    </lineage>
</organism>
<keyword evidence="7 8" id="KW-0472">Membrane</keyword>
<feature type="transmembrane region" description="Helical" evidence="8">
    <location>
        <begin position="444"/>
        <end position="462"/>
    </location>
</feature>
<keyword evidence="2" id="KW-0813">Transport</keyword>
<protein>
    <recommendedName>
        <fullName evidence="9">ABC transporter domain-containing protein</fullName>
    </recommendedName>
</protein>
<evidence type="ECO:0000256" key="2">
    <source>
        <dbReference type="ARBA" id="ARBA00022448"/>
    </source>
</evidence>
<feature type="transmembrane region" description="Helical" evidence="8">
    <location>
        <begin position="503"/>
        <end position="521"/>
    </location>
</feature>
<accession>V4UFF6</accession>
<feature type="transmembrane region" description="Helical" evidence="8">
    <location>
        <begin position="474"/>
        <end position="496"/>
    </location>
</feature>
<dbReference type="OMA" id="FLTQLYW"/>
<dbReference type="PANTHER" id="PTHR48041:SF22">
    <property type="entry name" value="ABC TRANSPORTER G FAMILY MEMBER 9"/>
    <property type="match status" value="1"/>
</dbReference>
<feature type="transmembrane region" description="Helical" evidence="8">
    <location>
        <begin position="360"/>
        <end position="381"/>
    </location>
</feature>
<proteinExistence type="predicted"/>
<dbReference type="InterPro" id="IPR017871">
    <property type="entry name" value="ABC_transporter-like_CS"/>
</dbReference>
<feature type="domain" description="ABC transporter" evidence="9">
    <location>
        <begin position="39"/>
        <end position="270"/>
    </location>
</feature>
<evidence type="ECO:0000256" key="4">
    <source>
        <dbReference type="ARBA" id="ARBA00022741"/>
    </source>
</evidence>
<dbReference type="SMART" id="SM00382">
    <property type="entry name" value="AAA"/>
    <property type="match status" value="1"/>
</dbReference>
<dbReference type="InterPro" id="IPR050352">
    <property type="entry name" value="ABCG_transporters"/>
</dbReference>
<evidence type="ECO:0000313" key="10">
    <source>
        <dbReference type="EMBL" id="ESR61026.1"/>
    </source>
</evidence>
<keyword evidence="5" id="KW-0067">ATP-binding</keyword>
<dbReference type="Gene3D" id="3.40.50.300">
    <property type="entry name" value="P-loop containing nucleotide triphosphate hydrolases"/>
    <property type="match status" value="1"/>
</dbReference>
<dbReference type="InterPro" id="IPR003439">
    <property type="entry name" value="ABC_transporter-like_ATP-bd"/>
</dbReference>
<dbReference type="FunCoup" id="V4UFF6">
    <property type="interactions" value="365"/>
</dbReference>
<dbReference type="GO" id="GO:0005886">
    <property type="term" value="C:plasma membrane"/>
    <property type="evidence" value="ECO:0007669"/>
    <property type="project" value="TreeGrafter"/>
</dbReference>
<keyword evidence="3 8" id="KW-0812">Transmembrane</keyword>
<dbReference type="KEGG" id="cic:CICLE_v10017645mg"/>
<dbReference type="InParanoid" id="V4UFF6"/>
<dbReference type="SUPFAM" id="SSF52540">
    <property type="entry name" value="P-loop containing nucleoside triphosphate hydrolases"/>
    <property type="match status" value="1"/>
</dbReference>
<reference evidence="10 11" key="1">
    <citation type="submission" date="2013-10" db="EMBL/GenBank/DDBJ databases">
        <authorList>
            <consortium name="International Citrus Genome Consortium"/>
            <person name="Jenkins J."/>
            <person name="Schmutz J."/>
            <person name="Prochnik S."/>
            <person name="Rokhsar D."/>
            <person name="Gmitter F."/>
            <person name="Ollitrault P."/>
            <person name="Machado M."/>
            <person name="Talon M."/>
            <person name="Wincker P."/>
            <person name="Jaillon O."/>
            <person name="Morgante M."/>
        </authorList>
    </citation>
    <scope>NUCLEOTIDE SEQUENCE</scope>
    <source>
        <strain evidence="11">cv. Clemenules</strain>
    </source>
</reference>
<dbReference type="PROSITE" id="PS50893">
    <property type="entry name" value="ABC_TRANSPORTER_2"/>
    <property type="match status" value="1"/>
</dbReference>
<dbReference type="GO" id="GO:0140359">
    <property type="term" value="F:ABC-type transporter activity"/>
    <property type="evidence" value="ECO:0007669"/>
    <property type="project" value="InterPro"/>
</dbReference>
<dbReference type="Pfam" id="PF00005">
    <property type="entry name" value="ABC_tran"/>
    <property type="match status" value="1"/>
</dbReference>
<dbReference type="InterPro" id="IPR027417">
    <property type="entry name" value="P-loop_NTPase"/>
</dbReference>
<evidence type="ECO:0000256" key="6">
    <source>
        <dbReference type="ARBA" id="ARBA00022989"/>
    </source>
</evidence>
<evidence type="ECO:0000256" key="7">
    <source>
        <dbReference type="ARBA" id="ARBA00023136"/>
    </source>
</evidence>
<keyword evidence="6 8" id="KW-1133">Transmembrane helix</keyword>
<dbReference type="AlphaFoldDB" id="V4UFF6"/>
<dbReference type="Pfam" id="PF01061">
    <property type="entry name" value="ABC2_membrane"/>
    <property type="match status" value="1"/>
</dbReference>
<dbReference type="InterPro" id="IPR013525">
    <property type="entry name" value="ABC2_TM"/>
</dbReference>
<dbReference type="Gramene" id="ESR61026">
    <property type="protein sequence ID" value="ESR61026"/>
    <property type="gene ID" value="CICLE_v10017645mg"/>
</dbReference>